<evidence type="ECO:0000259" key="3">
    <source>
        <dbReference type="PROSITE" id="PS50892"/>
    </source>
</evidence>
<dbReference type="AlphaFoldDB" id="A0AA85J590"/>
<evidence type="ECO:0000313" key="4">
    <source>
        <dbReference type="Proteomes" id="UP000050795"/>
    </source>
</evidence>
<keyword evidence="4" id="KW-1185">Reference proteome</keyword>
<dbReference type="PROSITE" id="PS50892">
    <property type="entry name" value="V_SNARE"/>
    <property type="match status" value="1"/>
</dbReference>
<accession>A0AA85J590</accession>
<feature type="transmembrane region" description="Helical" evidence="2">
    <location>
        <begin position="118"/>
        <end position="140"/>
    </location>
</feature>
<proteinExistence type="predicted"/>
<keyword evidence="2" id="KW-0472">Membrane</keyword>
<evidence type="ECO:0000256" key="1">
    <source>
        <dbReference type="PROSITE-ProRule" id="PRU00290"/>
    </source>
</evidence>
<evidence type="ECO:0000256" key="2">
    <source>
        <dbReference type="SAM" id="Phobius"/>
    </source>
</evidence>
<feature type="domain" description="V-SNARE coiled-coil homology" evidence="3">
    <location>
        <begin position="57"/>
        <end position="117"/>
    </location>
</feature>
<dbReference type="Proteomes" id="UP000050795">
    <property type="component" value="Unassembled WGS sequence"/>
</dbReference>
<dbReference type="Gene3D" id="1.20.5.110">
    <property type="match status" value="1"/>
</dbReference>
<evidence type="ECO:0000313" key="5">
    <source>
        <dbReference type="WBParaSite" id="TREG1_12710.1"/>
    </source>
</evidence>
<organism evidence="4 5">
    <name type="scientific">Trichobilharzia regenti</name>
    <name type="common">Nasal bird schistosome</name>
    <dbReference type="NCBI Taxonomy" id="157069"/>
    <lineage>
        <taxon>Eukaryota</taxon>
        <taxon>Metazoa</taxon>
        <taxon>Spiralia</taxon>
        <taxon>Lophotrochozoa</taxon>
        <taxon>Platyhelminthes</taxon>
        <taxon>Trematoda</taxon>
        <taxon>Digenea</taxon>
        <taxon>Strigeidida</taxon>
        <taxon>Schistosomatoidea</taxon>
        <taxon>Schistosomatidae</taxon>
        <taxon>Trichobilharzia</taxon>
    </lineage>
</organism>
<keyword evidence="2" id="KW-0812">Transmembrane</keyword>
<dbReference type="SUPFAM" id="SSF58038">
    <property type="entry name" value="SNARE fusion complex"/>
    <property type="match status" value="1"/>
</dbReference>
<keyword evidence="1" id="KW-0175">Coiled coil</keyword>
<reference evidence="4" key="1">
    <citation type="submission" date="2022-06" db="EMBL/GenBank/DDBJ databases">
        <authorList>
            <person name="Berger JAMES D."/>
            <person name="Berger JAMES D."/>
        </authorList>
    </citation>
    <scope>NUCLEOTIDE SEQUENCE [LARGE SCALE GENOMIC DNA]</scope>
</reference>
<keyword evidence="2" id="KW-1133">Transmembrane helix</keyword>
<dbReference type="WBParaSite" id="TREG1_12710.1">
    <property type="protein sequence ID" value="TREG1_12710.1"/>
    <property type="gene ID" value="TREG1_12710"/>
</dbReference>
<sequence>MEYAEKYLSDDSNVGYELKEVPVARIETATIATTNTTTTNTTASINSNRVILNPTNNLAGLSEAIVDIEHVLYKNCIELNQHEEKLVALLERSEAMEKSARQFKKMNKKLFRLKMKRTLFITGSIIFGSLILLAVILLSVL</sequence>
<name>A0AA85J590_TRIRE</name>
<reference evidence="5" key="2">
    <citation type="submission" date="2023-11" db="UniProtKB">
        <authorList>
            <consortium name="WormBaseParasite"/>
        </authorList>
    </citation>
    <scope>IDENTIFICATION</scope>
</reference>
<dbReference type="InterPro" id="IPR042855">
    <property type="entry name" value="V_SNARE_CC"/>
</dbReference>
<protein>
    <recommendedName>
        <fullName evidence="3">V-SNARE coiled-coil homology domain-containing protein</fullName>
    </recommendedName>
</protein>